<protein>
    <submittedName>
        <fullName evidence="1">Uncharacterized protein</fullName>
    </submittedName>
</protein>
<comment type="caution">
    <text evidence="1">The sequence shown here is derived from an EMBL/GenBank/DDBJ whole genome shotgun (WGS) entry which is preliminary data.</text>
</comment>
<sequence>MTEFFLESRINNLKQINSAFKGYQVLLYSFVPTEIKCPSDKPDLYKPLTVTKKPQASISNLASGYLHCFIVRLNMSDGYYGENSDIYEQGKIIFVLFCS</sequence>
<gene>
    <name evidence="1" type="ORF">DPMN_031565</name>
</gene>
<dbReference type="Proteomes" id="UP000828390">
    <property type="component" value="Unassembled WGS sequence"/>
</dbReference>
<accession>A0A9D4M1A1</accession>
<keyword evidence="2" id="KW-1185">Reference proteome</keyword>
<evidence type="ECO:0000313" key="1">
    <source>
        <dbReference type="EMBL" id="KAH3868418.1"/>
    </source>
</evidence>
<organism evidence="1 2">
    <name type="scientific">Dreissena polymorpha</name>
    <name type="common">Zebra mussel</name>
    <name type="synonym">Mytilus polymorpha</name>
    <dbReference type="NCBI Taxonomy" id="45954"/>
    <lineage>
        <taxon>Eukaryota</taxon>
        <taxon>Metazoa</taxon>
        <taxon>Spiralia</taxon>
        <taxon>Lophotrochozoa</taxon>
        <taxon>Mollusca</taxon>
        <taxon>Bivalvia</taxon>
        <taxon>Autobranchia</taxon>
        <taxon>Heteroconchia</taxon>
        <taxon>Euheterodonta</taxon>
        <taxon>Imparidentia</taxon>
        <taxon>Neoheterodontei</taxon>
        <taxon>Myida</taxon>
        <taxon>Dreissenoidea</taxon>
        <taxon>Dreissenidae</taxon>
        <taxon>Dreissena</taxon>
    </lineage>
</organism>
<proteinExistence type="predicted"/>
<reference evidence="1" key="2">
    <citation type="submission" date="2020-11" db="EMBL/GenBank/DDBJ databases">
        <authorList>
            <person name="McCartney M.A."/>
            <person name="Auch B."/>
            <person name="Kono T."/>
            <person name="Mallez S."/>
            <person name="Becker A."/>
            <person name="Gohl D.M."/>
            <person name="Silverstein K.A.T."/>
            <person name="Koren S."/>
            <person name="Bechman K.B."/>
            <person name="Herman A."/>
            <person name="Abrahante J.E."/>
            <person name="Garbe J."/>
        </authorList>
    </citation>
    <scope>NUCLEOTIDE SEQUENCE</scope>
    <source>
        <strain evidence="1">Duluth1</strain>
        <tissue evidence="1">Whole animal</tissue>
    </source>
</reference>
<dbReference type="AlphaFoldDB" id="A0A9D4M1A1"/>
<name>A0A9D4M1A1_DREPO</name>
<dbReference type="EMBL" id="JAIWYP010000002">
    <property type="protein sequence ID" value="KAH3868418.1"/>
    <property type="molecule type" value="Genomic_DNA"/>
</dbReference>
<reference evidence="1" key="1">
    <citation type="journal article" date="2019" name="bioRxiv">
        <title>The Genome of the Zebra Mussel, Dreissena polymorpha: A Resource for Invasive Species Research.</title>
        <authorList>
            <person name="McCartney M.A."/>
            <person name="Auch B."/>
            <person name="Kono T."/>
            <person name="Mallez S."/>
            <person name="Zhang Y."/>
            <person name="Obille A."/>
            <person name="Becker A."/>
            <person name="Abrahante J.E."/>
            <person name="Garbe J."/>
            <person name="Badalamenti J.P."/>
            <person name="Herman A."/>
            <person name="Mangelson H."/>
            <person name="Liachko I."/>
            <person name="Sullivan S."/>
            <person name="Sone E.D."/>
            <person name="Koren S."/>
            <person name="Silverstein K.A.T."/>
            <person name="Beckman K.B."/>
            <person name="Gohl D.M."/>
        </authorList>
    </citation>
    <scope>NUCLEOTIDE SEQUENCE</scope>
    <source>
        <strain evidence="1">Duluth1</strain>
        <tissue evidence="1">Whole animal</tissue>
    </source>
</reference>
<evidence type="ECO:0000313" key="2">
    <source>
        <dbReference type="Proteomes" id="UP000828390"/>
    </source>
</evidence>